<accession>A0AAQ3RW33</accession>
<evidence type="ECO:0000313" key="3">
    <source>
        <dbReference type="Proteomes" id="UP001374535"/>
    </source>
</evidence>
<dbReference type="EMBL" id="CP144695">
    <property type="protein sequence ID" value="WVZ06754.1"/>
    <property type="molecule type" value="Genomic_DNA"/>
</dbReference>
<sequence>MIHPKKSTRINKQRRYLDCSPSSLYHRSSNPHWRLIDHSRLPKNDIDYLSNNIIGESHSNLSYSSGYVTFPERRRCGRNAALQQPDSGAASVTDPDWERDAIRRERDLQPVPREVTASAGADLTGNAPPAGASGDRLPVAAAGLRRSDDALRQRVRGVPHPVPRDLRRRAPNYGGRSRECFPEIAKRRRRA</sequence>
<keyword evidence="3" id="KW-1185">Reference proteome</keyword>
<dbReference type="Proteomes" id="UP001374535">
    <property type="component" value="Chromosome 6"/>
</dbReference>
<dbReference type="AlphaFoldDB" id="A0AAQ3RW33"/>
<proteinExistence type="predicted"/>
<gene>
    <name evidence="2" type="ORF">V8G54_020100</name>
</gene>
<reference evidence="2 3" key="1">
    <citation type="journal article" date="2023" name="Life. Sci Alliance">
        <title>Evolutionary insights into 3D genome organization and epigenetic landscape of Vigna mungo.</title>
        <authorList>
            <person name="Junaid A."/>
            <person name="Singh B."/>
            <person name="Bhatia S."/>
        </authorList>
    </citation>
    <scope>NUCLEOTIDE SEQUENCE [LARGE SCALE GENOMIC DNA]</scope>
    <source>
        <strain evidence="2">Urdbean</strain>
    </source>
</reference>
<name>A0AAQ3RW33_VIGMU</name>
<organism evidence="2 3">
    <name type="scientific">Vigna mungo</name>
    <name type="common">Black gram</name>
    <name type="synonym">Phaseolus mungo</name>
    <dbReference type="NCBI Taxonomy" id="3915"/>
    <lineage>
        <taxon>Eukaryota</taxon>
        <taxon>Viridiplantae</taxon>
        <taxon>Streptophyta</taxon>
        <taxon>Embryophyta</taxon>
        <taxon>Tracheophyta</taxon>
        <taxon>Spermatophyta</taxon>
        <taxon>Magnoliopsida</taxon>
        <taxon>eudicotyledons</taxon>
        <taxon>Gunneridae</taxon>
        <taxon>Pentapetalae</taxon>
        <taxon>rosids</taxon>
        <taxon>fabids</taxon>
        <taxon>Fabales</taxon>
        <taxon>Fabaceae</taxon>
        <taxon>Papilionoideae</taxon>
        <taxon>50 kb inversion clade</taxon>
        <taxon>NPAAA clade</taxon>
        <taxon>indigoferoid/millettioid clade</taxon>
        <taxon>Phaseoleae</taxon>
        <taxon>Vigna</taxon>
    </lineage>
</organism>
<feature type="compositionally biased region" description="Basic and acidic residues" evidence="1">
    <location>
        <begin position="176"/>
        <end position="185"/>
    </location>
</feature>
<feature type="region of interest" description="Disordered" evidence="1">
    <location>
        <begin position="80"/>
        <end position="99"/>
    </location>
</feature>
<protein>
    <submittedName>
        <fullName evidence="2">Uncharacterized protein</fullName>
    </submittedName>
</protein>
<evidence type="ECO:0000313" key="2">
    <source>
        <dbReference type="EMBL" id="WVZ06754.1"/>
    </source>
</evidence>
<evidence type="ECO:0000256" key="1">
    <source>
        <dbReference type="SAM" id="MobiDB-lite"/>
    </source>
</evidence>
<feature type="region of interest" description="Disordered" evidence="1">
    <location>
        <begin position="105"/>
        <end position="191"/>
    </location>
</feature>